<comment type="caution">
    <text evidence="1">The sequence shown here is derived from an EMBL/GenBank/DDBJ whole genome shotgun (WGS) entry which is preliminary data.</text>
</comment>
<dbReference type="Proteomes" id="UP000030185">
    <property type="component" value="Unassembled WGS sequence"/>
</dbReference>
<evidence type="ECO:0000313" key="1">
    <source>
        <dbReference type="EMBL" id="GAL84335.1"/>
    </source>
</evidence>
<dbReference type="AlphaFoldDB" id="A0A098LBP5"/>
<sequence length="196" mass="22607">MADEYGNFKLEELLKDENYGLEGEFCLTIVTNNENFILSKVDGKKIILTEAGKIVEDYLNQAEDHFSNITIKDFVIMPNCLHAVVEIDSNTRKRNFIVHDISRFEISFGLMVGRKNPFMLKGSVFHLISWLKAASLIELRKNVYEDFSWKSGYFDFKISDRSAQKKVKEYLKNSATTWTSVKEDPHSGIVSYLSKK</sequence>
<reference evidence="1 2" key="1">
    <citation type="submission" date="2014-09" db="EMBL/GenBank/DDBJ databases">
        <title>Sporocytophaga myxococcoides PG-01 genome sequencing.</title>
        <authorList>
            <person name="Liu L."/>
            <person name="Gao P.J."/>
            <person name="Chen G.J."/>
            <person name="Wang L.S."/>
        </authorList>
    </citation>
    <scope>NUCLEOTIDE SEQUENCE [LARGE SCALE GENOMIC DNA]</scope>
    <source>
        <strain evidence="1 2">PG-01</strain>
    </source>
</reference>
<evidence type="ECO:0008006" key="3">
    <source>
        <dbReference type="Google" id="ProtNLM"/>
    </source>
</evidence>
<protein>
    <recommendedName>
        <fullName evidence="3">Transposase IS200-like domain-containing protein</fullName>
    </recommendedName>
</protein>
<organism evidence="1 2">
    <name type="scientific">Sporocytophaga myxococcoides</name>
    <dbReference type="NCBI Taxonomy" id="153721"/>
    <lineage>
        <taxon>Bacteria</taxon>
        <taxon>Pseudomonadati</taxon>
        <taxon>Bacteroidota</taxon>
        <taxon>Cytophagia</taxon>
        <taxon>Cytophagales</taxon>
        <taxon>Cytophagaceae</taxon>
        <taxon>Sporocytophaga</taxon>
    </lineage>
</organism>
<dbReference type="OrthoDB" id="9794403at2"/>
<dbReference type="STRING" id="153721.MYP_1563"/>
<dbReference type="InterPro" id="IPR036515">
    <property type="entry name" value="Transposase_17_sf"/>
</dbReference>
<dbReference type="GO" id="GO:0004803">
    <property type="term" value="F:transposase activity"/>
    <property type="evidence" value="ECO:0007669"/>
    <property type="project" value="InterPro"/>
</dbReference>
<dbReference type="Gene3D" id="3.30.70.1290">
    <property type="entry name" value="Transposase IS200-like"/>
    <property type="match status" value="1"/>
</dbReference>
<accession>A0A098LBP5</accession>
<keyword evidence="2" id="KW-1185">Reference proteome</keyword>
<dbReference type="GO" id="GO:0006313">
    <property type="term" value="P:DNA transposition"/>
    <property type="evidence" value="ECO:0007669"/>
    <property type="project" value="InterPro"/>
</dbReference>
<dbReference type="SUPFAM" id="SSF143422">
    <property type="entry name" value="Transposase IS200-like"/>
    <property type="match status" value="1"/>
</dbReference>
<gene>
    <name evidence="1" type="ORF">MYP_1563</name>
</gene>
<evidence type="ECO:0000313" key="2">
    <source>
        <dbReference type="Proteomes" id="UP000030185"/>
    </source>
</evidence>
<dbReference type="GO" id="GO:0003677">
    <property type="term" value="F:DNA binding"/>
    <property type="evidence" value="ECO:0007669"/>
    <property type="project" value="InterPro"/>
</dbReference>
<dbReference type="RefSeq" id="WP_052430013.1">
    <property type="nucleotide sequence ID" value="NZ_BBLT01000002.1"/>
</dbReference>
<proteinExistence type="predicted"/>
<name>A0A098LBP5_9BACT</name>
<dbReference type="eggNOG" id="COG1943">
    <property type="taxonomic scope" value="Bacteria"/>
</dbReference>
<dbReference type="EMBL" id="BBLT01000002">
    <property type="protein sequence ID" value="GAL84335.1"/>
    <property type="molecule type" value="Genomic_DNA"/>
</dbReference>